<evidence type="ECO:0000313" key="2">
    <source>
        <dbReference type="Proteomes" id="UP000322997"/>
    </source>
</evidence>
<dbReference type="Proteomes" id="UP000322997">
    <property type="component" value="Unassembled WGS sequence"/>
</dbReference>
<dbReference type="EMBL" id="VTEQ01000001">
    <property type="protein sequence ID" value="TYS56372.1"/>
    <property type="molecule type" value="Genomic_DNA"/>
</dbReference>
<comment type="caution">
    <text evidence="1">The sequence shown here is derived from an EMBL/GenBank/DDBJ whole genome shotgun (WGS) entry which is preliminary data.</text>
</comment>
<proteinExistence type="predicted"/>
<name>A0A5D4S3C9_9BACI</name>
<reference evidence="1 2" key="1">
    <citation type="submission" date="2019-08" db="EMBL/GenBank/DDBJ databases">
        <title>Bacillus genomes from the desert of Cuatro Cienegas, Coahuila.</title>
        <authorList>
            <person name="Olmedo-Alvarez G."/>
        </authorList>
    </citation>
    <scope>NUCLEOTIDE SEQUENCE [LARGE SCALE GENOMIC DNA]</scope>
    <source>
        <strain evidence="1 2">CH108_3D</strain>
    </source>
</reference>
<accession>A0A5D4S3C9</accession>
<dbReference type="AlphaFoldDB" id="A0A5D4S3C9"/>
<sequence>MNDEIQFLKDLQQELLTQDNDFQAAPRYWSIMDYKTMPSHEDYSDDTMYYFNDGDHVKFKTVSELKEFLIDWDEDDDTLQNYLDDPDTTFDDLWEYTIAHLNKEGYFDEVPVIDQSFIAPNTMFLTKEEAKRHLELNHYHYSPKAHTYAMTAWRAPKVEKLITILETFDWDQVQIKR</sequence>
<evidence type="ECO:0000313" key="1">
    <source>
        <dbReference type="EMBL" id="TYS56372.1"/>
    </source>
</evidence>
<gene>
    <name evidence="1" type="ORF">FZC83_02020</name>
</gene>
<organism evidence="1 2">
    <name type="scientific">Rossellomorea marisflavi</name>
    <dbReference type="NCBI Taxonomy" id="189381"/>
    <lineage>
        <taxon>Bacteria</taxon>
        <taxon>Bacillati</taxon>
        <taxon>Bacillota</taxon>
        <taxon>Bacilli</taxon>
        <taxon>Bacillales</taxon>
        <taxon>Bacillaceae</taxon>
        <taxon>Rossellomorea</taxon>
    </lineage>
</organism>
<dbReference type="RefSeq" id="WP_148984406.1">
    <property type="nucleotide sequence ID" value="NZ_JBNILK010000001.1"/>
</dbReference>
<protein>
    <submittedName>
        <fullName evidence="1">Uncharacterized protein</fullName>
    </submittedName>
</protein>